<reference evidence="2 3" key="1">
    <citation type="submission" date="2021-06" db="EMBL/GenBank/DDBJ databases">
        <title>Caerostris darwini draft genome.</title>
        <authorList>
            <person name="Kono N."/>
            <person name="Arakawa K."/>
        </authorList>
    </citation>
    <scope>NUCLEOTIDE SEQUENCE [LARGE SCALE GENOMIC DNA]</scope>
</reference>
<organism evidence="2 3">
    <name type="scientific">Caerostris darwini</name>
    <dbReference type="NCBI Taxonomy" id="1538125"/>
    <lineage>
        <taxon>Eukaryota</taxon>
        <taxon>Metazoa</taxon>
        <taxon>Ecdysozoa</taxon>
        <taxon>Arthropoda</taxon>
        <taxon>Chelicerata</taxon>
        <taxon>Arachnida</taxon>
        <taxon>Araneae</taxon>
        <taxon>Araneomorphae</taxon>
        <taxon>Entelegynae</taxon>
        <taxon>Araneoidea</taxon>
        <taxon>Araneidae</taxon>
        <taxon>Caerostris</taxon>
    </lineage>
</organism>
<keyword evidence="1" id="KW-0732">Signal</keyword>
<feature type="non-terminal residue" evidence="2">
    <location>
        <position position="68"/>
    </location>
</feature>
<name>A0AAV4SRD1_9ARAC</name>
<feature type="chain" id="PRO_5043607459" evidence="1">
    <location>
        <begin position="26"/>
        <end position="68"/>
    </location>
</feature>
<accession>A0AAV4SRD1</accession>
<protein>
    <submittedName>
        <fullName evidence="2">Uncharacterized protein</fullName>
    </submittedName>
</protein>
<sequence length="68" mass="8024">MISTPRNIPNQCRRFLWILARRVWGQWVLTGCSPSADLTVPQPGRVRQWGWEEILRLRTHLVLRTTAE</sequence>
<comment type="caution">
    <text evidence="2">The sequence shown here is derived from an EMBL/GenBank/DDBJ whole genome shotgun (WGS) entry which is preliminary data.</text>
</comment>
<dbReference type="AlphaFoldDB" id="A0AAV4SRD1"/>
<evidence type="ECO:0000256" key="1">
    <source>
        <dbReference type="SAM" id="SignalP"/>
    </source>
</evidence>
<proteinExistence type="predicted"/>
<feature type="signal peptide" evidence="1">
    <location>
        <begin position="1"/>
        <end position="25"/>
    </location>
</feature>
<dbReference type="Proteomes" id="UP001054837">
    <property type="component" value="Unassembled WGS sequence"/>
</dbReference>
<evidence type="ECO:0000313" key="3">
    <source>
        <dbReference type="Proteomes" id="UP001054837"/>
    </source>
</evidence>
<keyword evidence="3" id="KW-1185">Reference proteome</keyword>
<gene>
    <name evidence="2" type="ORF">CDAR_99701</name>
</gene>
<dbReference type="EMBL" id="BPLQ01008136">
    <property type="protein sequence ID" value="GIY35097.1"/>
    <property type="molecule type" value="Genomic_DNA"/>
</dbReference>
<evidence type="ECO:0000313" key="2">
    <source>
        <dbReference type="EMBL" id="GIY35097.1"/>
    </source>
</evidence>